<evidence type="ECO:0000259" key="1">
    <source>
        <dbReference type="Pfam" id="PF08349"/>
    </source>
</evidence>
<dbReference type="InterPro" id="IPR017087">
    <property type="entry name" value="UCP037004"/>
</dbReference>
<dbReference type="Pfam" id="PF08349">
    <property type="entry name" value="DUF1722"/>
    <property type="match status" value="1"/>
</dbReference>
<dbReference type="InterPro" id="IPR013560">
    <property type="entry name" value="DUF1722"/>
</dbReference>
<dbReference type="KEGG" id="mme:Marme_1053"/>
<reference evidence="2 3" key="1">
    <citation type="journal article" date="2012" name="Stand. Genomic Sci.">
        <title>Complete genome sequence of the melanogenic marine bacterium Marinomonas mediterranea type strain (MMB-1(T)).</title>
        <authorList>
            <person name="Lucas-Elio P."/>
            <person name="Goodwin L."/>
            <person name="Woyke T."/>
            <person name="Pitluck S."/>
            <person name="Nolan M."/>
            <person name="Kyrpides N.C."/>
            <person name="Detter J.C."/>
            <person name="Copeland A."/>
            <person name="Teshima H."/>
            <person name="Bruce D."/>
            <person name="Detter C."/>
            <person name="Tapia R."/>
            <person name="Han S."/>
            <person name="Land M.L."/>
            <person name="Ivanova N."/>
            <person name="Mikhailova N."/>
            <person name="Johnston A.W."/>
            <person name="Sanchez-Amat A."/>
        </authorList>
    </citation>
    <scope>NUCLEOTIDE SEQUENCE [LARGE SCALE GENOMIC DNA]</scope>
    <source>
        <strain evidence="3">ATCC 700492 / JCM 21426 / NBRC 103028 / MMB-1</strain>
    </source>
</reference>
<evidence type="ECO:0000313" key="3">
    <source>
        <dbReference type="Proteomes" id="UP000001062"/>
    </source>
</evidence>
<dbReference type="eggNOG" id="COG3272">
    <property type="taxonomic scope" value="Bacteria"/>
</dbReference>
<organism evidence="2 3">
    <name type="scientific">Marinomonas mediterranea (strain ATCC 700492 / JCM 21426 / NBRC 103028 / MMB-1)</name>
    <dbReference type="NCBI Taxonomy" id="717774"/>
    <lineage>
        <taxon>Bacteria</taxon>
        <taxon>Pseudomonadati</taxon>
        <taxon>Pseudomonadota</taxon>
        <taxon>Gammaproteobacteria</taxon>
        <taxon>Oceanospirillales</taxon>
        <taxon>Oceanospirillaceae</taxon>
        <taxon>Marinomonas</taxon>
    </lineage>
</organism>
<dbReference type="STRING" id="717774.Marme_1053"/>
<feature type="domain" description="DUF1722" evidence="1">
    <location>
        <begin position="221"/>
        <end position="337"/>
    </location>
</feature>
<evidence type="ECO:0000313" key="2">
    <source>
        <dbReference type="EMBL" id="ADZ90328.1"/>
    </source>
</evidence>
<dbReference type="HOGENOM" id="CLU_076318_0_0_6"/>
<dbReference type="RefSeq" id="WP_013660233.1">
    <property type="nucleotide sequence ID" value="NC_015276.1"/>
</dbReference>
<dbReference type="eggNOG" id="COG1683">
    <property type="taxonomic scope" value="Bacteria"/>
</dbReference>
<dbReference type="PATRIC" id="fig|717774.3.peg.1095"/>
<protein>
    <recommendedName>
        <fullName evidence="1">DUF1722 domain-containing protein</fullName>
    </recommendedName>
</protein>
<dbReference type="PANTHER" id="PTHR30087">
    <property type="entry name" value="INNER MEMBRANE PROTEIN"/>
    <property type="match status" value="1"/>
</dbReference>
<dbReference type="Proteomes" id="UP000001062">
    <property type="component" value="Chromosome"/>
</dbReference>
<dbReference type="PANTHER" id="PTHR30087:SF0">
    <property type="entry name" value="INNER MEMBRANE PROTEIN"/>
    <property type="match status" value="1"/>
</dbReference>
<keyword evidence="3" id="KW-1185">Reference proteome</keyword>
<dbReference type="PIRSF" id="PIRSF037004">
    <property type="entry name" value="UCP037004"/>
    <property type="match status" value="1"/>
</dbReference>
<sequence length="346" mass="39305">MMKSHDANSNISSGSNTSIRQKADAFRPDHLIGKIPVGISSCLLGDNVRFNGGHSRSTYCLGPLSEYFEYKKFCPEVAAGFGTPRPTLRLIGDPNAPVMTYTKGTGEDLTGQFKQASERYLATMPELDGYIVMKNSPSCGISRIKVYQENGHPHMERVSGLFTDALMRKFPLLPVEEDGRLNDPALRENFMLRVFAHHEFRLSVAYAPTMKALIDFHSRYKYLVMAHSQPAYKSLGRLLSGQEKCAIETLCERYFSEFMTALSKPAKRRNHCNVLMHLVGYLKKAVDASIRKDILEVIEQYRRGEVFLTTPMTILHHYLKQYGSDYVKHQRYFEPYPKALGIRNSV</sequence>
<dbReference type="EMBL" id="CP002583">
    <property type="protein sequence ID" value="ADZ90328.1"/>
    <property type="molecule type" value="Genomic_DNA"/>
</dbReference>
<accession>F2JTB0</accession>
<gene>
    <name evidence="2" type="ordered locus">Marme_1053</name>
</gene>
<proteinExistence type="predicted"/>
<dbReference type="InterPro" id="IPR007553">
    <property type="entry name" value="2-thiour_desulf"/>
</dbReference>
<name>F2JTB0_MARM1</name>
<dbReference type="AlphaFoldDB" id="F2JTB0"/>
<dbReference type="Pfam" id="PF04463">
    <property type="entry name" value="2-thiour_desulf"/>
    <property type="match status" value="1"/>
</dbReference>